<feature type="compositionally biased region" description="Polar residues" evidence="1">
    <location>
        <begin position="1"/>
        <end position="18"/>
    </location>
</feature>
<dbReference type="GO" id="GO:0005829">
    <property type="term" value="C:cytosol"/>
    <property type="evidence" value="ECO:0007669"/>
    <property type="project" value="TreeGrafter"/>
</dbReference>
<dbReference type="InterPro" id="IPR007694">
    <property type="entry name" value="DNA_helicase_DnaB-like_C"/>
</dbReference>
<feature type="region of interest" description="Disordered" evidence="1">
    <location>
        <begin position="1"/>
        <end position="40"/>
    </location>
</feature>
<evidence type="ECO:0000256" key="1">
    <source>
        <dbReference type="SAM" id="MobiDB-lite"/>
    </source>
</evidence>
<proteinExistence type="predicted"/>
<protein>
    <submittedName>
        <fullName evidence="3">AAA family ATPase</fullName>
    </submittedName>
</protein>
<dbReference type="Pfam" id="PF03796">
    <property type="entry name" value="DnaB_C"/>
    <property type="match status" value="1"/>
</dbReference>
<dbReference type="Proteomes" id="UP000733611">
    <property type="component" value="Unassembled WGS sequence"/>
</dbReference>
<dbReference type="GO" id="GO:0003678">
    <property type="term" value="F:DNA helicase activity"/>
    <property type="evidence" value="ECO:0007669"/>
    <property type="project" value="InterPro"/>
</dbReference>
<reference evidence="3" key="2">
    <citation type="submission" date="2021-04" db="EMBL/GenBank/DDBJ databases">
        <authorList>
            <person name="Gilroy R."/>
        </authorList>
    </citation>
    <scope>NUCLEOTIDE SEQUENCE</scope>
    <source>
        <strain evidence="3">378</strain>
    </source>
</reference>
<dbReference type="PANTHER" id="PTHR30153:SF2">
    <property type="entry name" value="REPLICATIVE DNA HELICASE"/>
    <property type="match status" value="1"/>
</dbReference>
<evidence type="ECO:0000313" key="4">
    <source>
        <dbReference type="Proteomes" id="UP000733611"/>
    </source>
</evidence>
<feature type="domain" description="SF4 helicase" evidence="2">
    <location>
        <begin position="538"/>
        <end position="783"/>
    </location>
</feature>
<gene>
    <name evidence="3" type="ORF">H9847_06485</name>
</gene>
<evidence type="ECO:0000259" key="2">
    <source>
        <dbReference type="Pfam" id="PF03796"/>
    </source>
</evidence>
<dbReference type="AlphaFoldDB" id="A0A948WZ56"/>
<evidence type="ECO:0000313" key="3">
    <source>
        <dbReference type="EMBL" id="MBU3844498.1"/>
    </source>
</evidence>
<dbReference type="Gene3D" id="3.40.50.300">
    <property type="entry name" value="P-loop containing nucleotide triphosphate hydrolases"/>
    <property type="match status" value="1"/>
</dbReference>
<name>A0A948WZ56_9GAMM</name>
<comment type="caution">
    <text evidence="3">The sequence shown here is derived from an EMBL/GenBank/DDBJ whole genome shotgun (WGS) entry which is preliminary data.</text>
</comment>
<dbReference type="EMBL" id="JAHLFE010000131">
    <property type="protein sequence ID" value="MBU3844498.1"/>
    <property type="molecule type" value="Genomic_DNA"/>
</dbReference>
<dbReference type="InterPro" id="IPR027417">
    <property type="entry name" value="P-loop_NTPase"/>
</dbReference>
<dbReference type="PANTHER" id="PTHR30153">
    <property type="entry name" value="REPLICATIVE DNA HELICASE DNAB"/>
    <property type="match status" value="1"/>
</dbReference>
<dbReference type="GO" id="GO:0005524">
    <property type="term" value="F:ATP binding"/>
    <property type="evidence" value="ECO:0007669"/>
    <property type="project" value="InterPro"/>
</dbReference>
<reference evidence="3" key="1">
    <citation type="journal article" date="2021" name="PeerJ">
        <title>Extensive microbial diversity within the chicken gut microbiome revealed by metagenomics and culture.</title>
        <authorList>
            <person name="Gilroy R."/>
            <person name="Ravi A."/>
            <person name="Getino M."/>
            <person name="Pursley I."/>
            <person name="Horton D.L."/>
            <person name="Alikhan N.F."/>
            <person name="Baker D."/>
            <person name="Gharbi K."/>
            <person name="Hall N."/>
            <person name="Watson M."/>
            <person name="Adriaenssens E.M."/>
            <person name="Foster-Nyarko E."/>
            <person name="Jarju S."/>
            <person name="Secka A."/>
            <person name="Antonio M."/>
            <person name="Oren A."/>
            <person name="Chaudhuri R.R."/>
            <person name="La Ragione R."/>
            <person name="Hildebrand F."/>
            <person name="Pallen M.J."/>
        </authorList>
    </citation>
    <scope>NUCLEOTIDE SEQUENCE</scope>
    <source>
        <strain evidence="3">378</strain>
    </source>
</reference>
<dbReference type="GO" id="GO:0006260">
    <property type="term" value="P:DNA replication"/>
    <property type="evidence" value="ECO:0007669"/>
    <property type="project" value="InterPro"/>
</dbReference>
<dbReference type="SUPFAM" id="SSF52540">
    <property type="entry name" value="P-loop containing nucleoside triphosphate hydrolases"/>
    <property type="match status" value="1"/>
</dbReference>
<organism evidence="3 4">
    <name type="scientific">Candidatus Anaerobiospirillum pullicola</name>
    <dbReference type="NCBI Taxonomy" id="2838451"/>
    <lineage>
        <taxon>Bacteria</taxon>
        <taxon>Pseudomonadati</taxon>
        <taxon>Pseudomonadota</taxon>
        <taxon>Gammaproteobacteria</taxon>
        <taxon>Aeromonadales</taxon>
        <taxon>Succinivibrionaceae</taxon>
        <taxon>Anaerobiospirillum</taxon>
    </lineage>
</organism>
<sequence>MSNLNHGNGGVTNNSAASGPNRGTMGGNVGNQAAPRAPAGYTGFATPNGVSAHNAGNQAAPCAPAGYTGFVAPNGVSAHNAGNQAAPGAPAGYTGFAAPNGGNAHNAGNQAVPRAQAGYTGFAAPNGVSAHNACNPAVPDSSNGTANGVTYVNNQNVAPAAQANTGFAIPNGVGAAQSNTTATANPQGKVILKPFTYNGDGGDDVVYNDLYFGPPVSTEATDANSTRPALIKPSLQELGEILQYIPTDDQENRAKVCLCLGTAYDQDPAVHDLLRNWLNNQFFSELLFFHRKNPSAYQLDEVLLLAQKGGYQIPDKFLPWLQVASADNAQLELLTRLTSELNLTSFERQTQAEILTLGEEVLSYWLCASEDDKARLSFLTTNSNRFRFFHPDHQPIIEALLTYCQARQESESPYRPFNYSDFVSWVQMTQPDKVSVTAIEQICQCNHSTFSRVNVNVCMDQLYCKSGRLHTILAAKELIAKLQTTSDYDLCRKARFDFILASQGAEKETSLGVQGLADNSHETADTITDEKKRMQIWVPSGYKIIDDSIFGYHRGGITIFGGSSGTGKTWFGLDATFKLIEKYKQRALFFSTEMDVSSIALRYFGLATNSKIGVSNLCYAKKHGELPKMEEAFRKFTQRHFSYDASSDPDMPLNLHGQSNLKEDLRIYGTEVGLTLSKLVNLITEESAKAPLDLVVIDYLQNIENDLVPPDTQRYTKLKHMVDVLKKVAQDCNCAILLLAQLTNPASWGKRAGRDVPAVPTSKDIAECSYAIHVAAAVLMMYKVSDSGEYSYSSPSFQQHSPSNSTATPASYDLTDEEIFDTVVHQHKVPLRLIITKARFGSSDLQLDSPIYVERSTGSRFNFYL</sequence>
<accession>A0A948WZ56</accession>